<dbReference type="PANTHER" id="PTHR33514:SF13">
    <property type="entry name" value="PROTEIN ABCI12, CHLOROPLASTIC"/>
    <property type="match status" value="1"/>
</dbReference>
<dbReference type="GO" id="GO:0005886">
    <property type="term" value="C:plasma membrane"/>
    <property type="evidence" value="ECO:0007669"/>
    <property type="project" value="UniProtKB-ARBA"/>
</dbReference>
<feature type="transmembrane region" description="Helical" evidence="5">
    <location>
        <begin position="105"/>
        <end position="126"/>
    </location>
</feature>
<feature type="transmembrane region" description="Helical" evidence="5">
    <location>
        <begin position="74"/>
        <end position="93"/>
    </location>
</feature>
<evidence type="ECO:0000256" key="3">
    <source>
        <dbReference type="ARBA" id="ARBA00022989"/>
    </source>
</evidence>
<evidence type="ECO:0000313" key="6">
    <source>
        <dbReference type="EMBL" id="QGZ99964.1"/>
    </source>
</evidence>
<dbReference type="RefSeq" id="WP_025205324.1">
    <property type="nucleotide sequence ID" value="NZ_CP046996.1"/>
</dbReference>
<reference evidence="6 7" key="1">
    <citation type="submission" date="2019-12" db="EMBL/GenBank/DDBJ databases">
        <title>Sequence classification of anaerobic respiratory reductive dehalogenases: First we see many, then we see few.</title>
        <authorList>
            <person name="Molenda O."/>
            <person name="Puentes Jacome L.A."/>
            <person name="Cao X."/>
            <person name="Nesbo C.L."/>
            <person name="Tang S."/>
            <person name="Morson N."/>
            <person name="Patron J."/>
            <person name="Lomheim L."/>
            <person name="Wishart D.S."/>
            <person name="Edwards E.A."/>
        </authorList>
    </citation>
    <scope>NUCLEOTIDE SEQUENCE [LARGE SCALE GENOMIC DNA]</scope>
    <source>
        <strain evidence="6 7">12DCA</strain>
    </source>
</reference>
<evidence type="ECO:0000256" key="5">
    <source>
        <dbReference type="SAM" id="Phobius"/>
    </source>
</evidence>
<sequence length="265" mass="29597">MIGMKLGQYVYGNSLLHLLDPRTKILSCLLVIFSVIITDNLYFLLFLILLMAAAIISSGLSYQLILSSLLKLRYLLLFTLVFQGFLTPGETVLMVGKLSMTREGLILGLINISRLVILFLGSMILLMTTSSLKLSAGIEYLLLPLRKLHIPIHNYTTILSISFRFLPTLFEEAAIIKNAQKSRGAQFDSSNIAVRIKSYTAILIPLFEASLVRAADLGEAMDSRCFTSHPNQLRLNRLQMKRRDILFLIQMTAVLGTGITISILL</sequence>
<keyword evidence="2 5" id="KW-0812">Transmembrane</keyword>
<comment type="subcellular location">
    <subcellularLocation>
        <location evidence="1">Membrane</location>
        <topology evidence="1">Multi-pass membrane protein</topology>
    </subcellularLocation>
</comment>
<gene>
    <name evidence="6" type="ORF">GQ588_04540</name>
</gene>
<keyword evidence="3 5" id="KW-1133">Transmembrane helix</keyword>
<dbReference type="CDD" id="cd16914">
    <property type="entry name" value="EcfT"/>
    <property type="match status" value="1"/>
</dbReference>
<dbReference type="AlphaFoldDB" id="A0A857DI08"/>
<evidence type="ECO:0000256" key="4">
    <source>
        <dbReference type="ARBA" id="ARBA00023136"/>
    </source>
</evidence>
<dbReference type="PANTHER" id="PTHR33514">
    <property type="entry name" value="PROTEIN ABCI12, CHLOROPLASTIC"/>
    <property type="match status" value="1"/>
</dbReference>
<dbReference type="EMBL" id="CP046996">
    <property type="protein sequence ID" value="QGZ99964.1"/>
    <property type="molecule type" value="Genomic_DNA"/>
</dbReference>
<name>A0A857DI08_9FIRM</name>
<dbReference type="Pfam" id="PF02361">
    <property type="entry name" value="CbiQ"/>
    <property type="match status" value="1"/>
</dbReference>
<proteinExistence type="predicted"/>
<protein>
    <submittedName>
        <fullName evidence="6">Energy-coupling factor transporter transmembrane protein EcfT</fullName>
    </submittedName>
</protein>
<dbReference type="Proteomes" id="UP000430508">
    <property type="component" value="Chromosome"/>
</dbReference>
<evidence type="ECO:0000313" key="7">
    <source>
        <dbReference type="Proteomes" id="UP000430508"/>
    </source>
</evidence>
<organism evidence="6 7">
    <name type="scientific">Dehalobacter restrictus</name>
    <dbReference type="NCBI Taxonomy" id="55583"/>
    <lineage>
        <taxon>Bacteria</taxon>
        <taxon>Bacillati</taxon>
        <taxon>Bacillota</taxon>
        <taxon>Clostridia</taxon>
        <taxon>Eubacteriales</taxon>
        <taxon>Desulfitobacteriaceae</taxon>
        <taxon>Dehalobacter</taxon>
    </lineage>
</organism>
<keyword evidence="4 5" id="KW-0472">Membrane</keyword>
<feature type="transmembrane region" description="Helical" evidence="5">
    <location>
        <begin position="245"/>
        <end position="264"/>
    </location>
</feature>
<accession>A0A857DI08</accession>
<dbReference type="InterPro" id="IPR003339">
    <property type="entry name" value="ABC/ECF_trnsptr_transmembrane"/>
</dbReference>
<evidence type="ECO:0000256" key="1">
    <source>
        <dbReference type="ARBA" id="ARBA00004141"/>
    </source>
</evidence>
<feature type="transmembrane region" description="Helical" evidence="5">
    <location>
        <begin position="43"/>
        <end position="62"/>
    </location>
</feature>
<evidence type="ECO:0000256" key="2">
    <source>
        <dbReference type="ARBA" id="ARBA00022692"/>
    </source>
</evidence>